<dbReference type="EMBL" id="OOIL02002862">
    <property type="protein sequence ID" value="VFQ85154.1"/>
    <property type="molecule type" value="Genomic_DNA"/>
</dbReference>
<dbReference type="Proteomes" id="UP000595140">
    <property type="component" value="Unassembled WGS sequence"/>
</dbReference>
<protein>
    <submittedName>
        <fullName evidence="1">Uncharacterized protein</fullName>
    </submittedName>
</protein>
<organism evidence="1 2">
    <name type="scientific">Cuscuta campestris</name>
    <dbReference type="NCBI Taxonomy" id="132261"/>
    <lineage>
        <taxon>Eukaryota</taxon>
        <taxon>Viridiplantae</taxon>
        <taxon>Streptophyta</taxon>
        <taxon>Embryophyta</taxon>
        <taxon>Tracheophyta</taxon>
        <taxon>Spermatophyta</taxon>
        <taxon>Magnoliopsida</taxon>
        <taxon>eudicotyledons</taxon>
        <taxon>Gunneridae</taxon>
        <taxon>Pentapetalae</taxon>
        <taxon>asterids</taxon>
        <taxon>lamiids</taxon>
        <taxon>Solanales</taxon>
        <taxon>Convolvulaceae</taxon>
        <taxon>Cuscuteae</taxon>
        <taxon>Cuscuta</taxon>
        <taxon>Cuscuta subgen. Grammica</taxon>
        <taxon>Cuscuta sect. Cleistogrammica</taxon>
    </lineage>
</organism>
<evidence type="ECO:0000313" key="2">
    <source>
        <dbReference type="Proteomes" id="UP000595140"/>
    </source>
</evidence>
<evidence type="ECO:0000313" key="1">
    <source>
        <dbReference type="EMBL" id="VFQ85154.1"/>
    </source>
</evidence>
<accession>A0A484M9Q9</accession>
<gene>
    <name evidence="1" type="ORF">CCAM_LOCUS26930</name>
</gene>
<dbReference type="AlphaFoldDB" id="A0A484M9Q9"/>
<keyword evidence="2" id="KW-1185">Reference proteome</keyword>
<name>A0A484M9Q9_9ASTE</name>
<sequence>MLHTLQRTLISNFIYFTSIANRIFNSVLDFEIRFTKGILHTMLKAVSKDQTHDEVINQTFKLHTDKSILLYFQFNS</sequence>
<proteinExistence type="predicted"/>
<reference evidence="1 2" key="1">
    <citation type="submission" date="2018-04" db="EMBL/GenBank/DDBJ databases">
        <authorList>
            <person name="Vogel A."/>
        </authorList>
    </citation>
    <scope>NUCLEOTIDE SEQUENCE [LARGE SCALE GENOMIC DNA]</scope>
</reference>